<dbReference type="OrthoDB" id="2565179at2759"/>
<sequence>MWRQCLPTVRVIGGGNTWNTSYRAHTAATSVVLRRHGSGSHPPRSQIAFIPDSSSRDTSPLDLRDVYTTIVVDAPDGSANPAATSDESTFNLCNPDPCGATFTPVTLNTPLSGPVHLPPLVPSATLVSTSQGDVRVPSREASGQKEPADEDNAVSKLLDILSAPSIQQTPSVIRSLYYSVSSRGQLSMLTSAHFTTLLRLFGTLSLSSVDERHQSKYAYSLSSDLPERSFRPFWPFLVTIGVDKTRMKFPLNFVDHHWLLLAQLSVLDAACRSGNKQRSWLQTKLRVVQHHHRMLTNGKPLSSHEEHHMPYLRFLLAHSFPAYQEEAVKAMSELVTKYDDCPAWLLSYLWKLVMNSRELSDILKARILDALGTRLHRLSVETPPHAETGGKQDPAGSGQAFEQSGGAPAIAGLFRDSITLPHAQGPDVLLASTLVEHFKQALFTRTTPSASNRGALDSELKEWALALVHTVFAEDVTLGRRWSSLYLLALSNASSRSTQRSEDKSSPEPEAVVEWRTICALSSIEQLVRPFDKHATLPFTIEVNEGLSRVLDALWHTWTSTPANSVVRLPITARVICASFYYLGGRFGNSSLIQRCRVYCTTSGLWKPIPVDSSSPASIQTLAAEQLISSIATQQRVDHAYRALISSLSDERLLGSIVNIVVGRVVPETLPAVQILYKLAADSNAVSLYAPSMAKLTLTLAQCGFVNKAVQYLDFKEFRDEEPLVVLAPLLPHIAYLIQRLQQKNALILGLAMLHAFRSPPPYSVREDVQRILLALPQRRNIPEIVVKVVEMVANQRPTFFKWDFYYLLFRRLLRHRQFSRARLVFDLAVQRSPRIQRRWTELFISACIRSGSLALARKTAWSHRLRSQTEVSSVARLARRIVAHKHSVRRVATLRMPAIAAHSERSKPGLTCSLTTLLLLRAGRPRAALDLVARMRPDLTAQEIASVGNSILHARSKGLVNAAGFRILLKILERLGSTCGFAPDRVTINIILGALLRWRAVDQILMRRLFSKVLQSGYPGGRREHRVFEYPFYSTSRSGGQRKYRRPPAVSRAREAAERAISAFSLPASIKEEVSFEKHVRPLYRSFIKYFRQRKDMAAVRAVESILVELEEEWAGRSNGSGDCD</sequence>
<proteinExistence type="predicted"/>
<dbReference type="STRING" id="914234.M2QH08"/>
<evidence type="ECO:0000256" key="1">
    <source>
        <dbReference type="SAM" id="MobiDB-lite"/>
    </source>
</evidence>
<dbReference type="HOGENOM" id="CLU_295789_0_0_1"/>
<dbReference type="Proteomes" id="UP000016930">
    <property type="component" value="Unassembled WGS sequence"/>
</dbReference>
<gene>
    <name evidence="2" type="ORF">CERSUDRAFT_127490</name>
</gene>
<keyword evidence="3" id="KW-1185">Reference proteome</keyword>
<dbReference type="EMBL" id="KB445820">
    <property type="protein sequence ID" value="EMD31325.1"/>
    <property type="molecule type" value="Genomic_DNA"/>
</dbReference>
<organism evidence="2 3">
    <name type="scientific">Ceriporiopsis subvermispora (strain B)</name>
    <name type="common">White-rot fungus</name>
    <name type="synonym">Gelatoporia subvermispora</name>
    <dbReference type="NCBI Taxonomy" id="914234"/>
    <lineage>
        <taxon>Eukaryota</taxon>
        <taxon>Fungi</taxon>
        <taxon>Dikarya</taxon>
        <taxon>Basidiomycota</taxon>
        <taxon>Agaricomycotina</taxon>
        <taxon>Agaricomycetes</taxon>
        <taxon>Polyporales</taxon>
        <taxon>Gelatoporiaceae</taxon>
        <taxon>Gelatoporia</taxon>
    </lineage>
</organism>
<dbReference type="AlphaFoldDB" id="M2QH08"/>
<evidence type="ECO:0000313" key="2">
    <source>
        <dbReference type="EMBL" id="EMD31325.1"/>
    </source>
</evidence>
<reference evidence="2 3" key="1">
    <citation type="journal article" date="2012" name="Proc. Natl. Acad. Sci. U.S.A.">
        <title>Comparative genomics of Ceriporiopsis subvermispora and Phanerochaete chrysosporium provide insight into selective ligninolysis.</title>
        <authorList>
            <person name="Fernandez-Fueyo E."/>
            <person name="Ruiz-Duenas F.J."/>
            <person name="Ferreira P."/>
            <person name="Floudas D."/>
            <person name="Hibbett D.S."/>
            <person name="Canessa P."/>
            <person name="Larrondo L.F."/>
            <person name="James T.Y."/>
            <person name="Seelenfreund D."/>
            <person name="Lobos S."/>
            <person name="Polanco R."/>
            <person name="Tello M."/>
            <person name="Honda Y."/>
            <person name="Watanabe T."/>
            <person name="Watanabe T."/>
            <person name="Ryu J.S."/>
            <person name="Kubicek C.P."/>
            <person name="Schmoll M."/>
            <person name="Gaskell J."/>
            <person name="Hammel K.E."/>
            <person name="St John F.J."/>
            <person name="Vanden Wymelenberg A."/>
            <person name="Sabat G."/>
            <person name="Splinter BonDurant S."/>
            <person name="Syed K."/>
            <person name="Yadav J.S."/>
            <person name="Doddapaneni H."/>
            <person name="Subramanian V."/>
            <person name="Lavin J.L."/>
            <person name="Oguiza J.A."/>
            <person name="Perez G."/>
            <person name="Pisabarro A.G."/>
            <person name="Ramirez L."/>
            <person name="Santoyo F."/>
            <person name="Master E."/>
            <person name="Coutinho P.M."/>
            <person name="Henrissat B."/>
            <person name="Lombard V."/>
            <person name="Magnuson J.K."/>
            <person name="Kuees U."/>
            <person name="Hori C."/>
            <person name="Igarashi K."/>
            <person name="Samejima M."/>
            <person name="Held B.W."/>
            <person name="Barry K.W."/>
            <person name="LaButti K.M."/>
            <person name="Lapidus A."/>
            <person name="Lindquist E.A."/>
            <person name="Lucas S.M."/>
            <person name="Riley R."/>
            <person name="Salamov A.A."/>
            <person name="Hoffmeister D."/>
            <person name="Schwenk D."/>
            <person name="Hadar Y."/>
            <person name="Yarden O."/>
            <person name="de Vries R.P."/>
            <person name="Wiebenga A."/>
            <person name="Stenlid J."/>
            <person name="Eastwood D."/>
            <person name="Grigoriev I.V."/>
            <person name="Berka R.M."/>
            <person name="Blanchette R.A."/>
            <person name="Kersten P."/>
            <person name="Martinez A.T."/>
            <person name="Vicuna R."/>
            <person name="Cullen D."/>
        </authorList>
    </citation>
    <scope>NUCLEOTIDE SEQUENCE [LARGE SCALE GENOMIC DNA]</scope>
    <source>
        <strain evidence="2 3">B</strain>
    </source>
</reference>
<feature type="compositionally biased region" description="Basic and acidic residues" evidence="1">
    <location>
        <begin position="136"/>
        <end position="147"/>
    </location>
</feature>
<feature type="region of interest" description="Disordered" evidence="1">
    <location>
        <begin position="128"/>
        <end position="150"/>
    </location>
</feature>
<protein>
    <submittedName>
        <fullName evidence="2">Uncharacterized protein</fullName>
    </submittedName>
</protein>
<name>M2QH08_CERS8</name>
<feature type="region of interest" description="Disordered" evidence="1">
    <location>
        <begin position="35"/>
        <end position="60"/>
    </location>
</feature>
<accession>M2QH08</accession>
<feature type="region of interest" description="Disordered" evidence="1">
    <location>
        <begin position="381"/>
        <end position="402"/>
    </location>
</feature>
<evidence type="ECO:0000313" key="3">
    <source>
        <dbReference type="Proteomes" id="UP000016930"/>
    </source>
</evidence>